<feature type="transmembrane region" description="Helical" evidence="6">
    <location>
        <begin position="120"/>
        <end position="148"/>
    </location>
</feature>
<keyword evidence="9" id="KW-1185">Reference proteome</keyword>
<dbReference type="PROSITE" id="PS50262">
    <property type="entry name" value="G_PROTEIN_RECEP_F1_2"/>
    <property type="match status" value="2"/>
</dbReference>
<feature type="transmembrane region" description="Helical" evidence="6">
    <location>
        <begin position="31"/>
        <end position="59"/>
    </location>
</feature>
<accession>A0A9W9Z6A1</accession>
<evidence type="ECO:0000256" key="5">
    <source>
        <dbReference type="ARBA" id="ARBA00023136"/>
    </source>
</evidence>
<dbReference type="PANTHER" id="PTHR22750">
    <property type="entry name" value="G-PROTEIN COUPLED RECEPTOR"/>
    <property type="match status" value="1"/>
</dbReference>
<dbReference type="InterPro" id="IPR017452">
    <property type="entry name" value="GPCR_Rhodpsn_7TM"/>
</dbReference>
<comment type="caution">
    <text evidence="8">The sequence shown here is derived from an EMBL/GenBank/DDBJ whole genome shotgun (WGS) entry which is preliminary data.</text>
</comment>
<dbReference type="Pfam" id="PF00001">
    <property type="entry name" value="7tm_1"/>
    <property type="match status" value="1"/>
</dbReference>
<evidence type="ECO:0000256" key="6">
    <source>
        <dbReference type="SAM" id="Phobius"/>
    </source>
</evidence>
<dbReference type="Proteomes" id="UP001163046">
    <property type="component" value="Unassembled WGS sequence"/>
</dbReference>
<evidence type="ECO:0000313" key="8">
    <source>
        <dbReference type="EMBL" id="KAJ7375725.1"/>
    </source>
</evidence>
<dbReference type="GO" id="GO:0004930">
    <property type="term" value="F:G protein-coupled receptor activity"/>
    <property type="evidence" value="ECO:0007669"/>
    <property type="project" value="InterPro"/>
</dbReference>
<gene>
    <name evidence="8" type="ORF">OS493_039274</name>
</gene>
<feature type="domain" description="G-protein coupled receptors family 1 profile" evidence="7">
    <location>
        <begin position="140"/>
        <end position="200"/>
    </location>
</feature>
<reference evidence="8" key="1">
    <citation type="submission" date="2023-01" db="EMBL/GenBank/DDBJ databases">
        <title>Genome assembly of the deep-sea coral Lophelia pertusa.</title>
        <authorList>
            <person name="Herrera S."/>
            <person name="Cordes E."/>
        </authorList>
    </citation>
    <scope>NUCLEOTIDE SEQUENCE</scope>
    <source>
        <strain evidence="8">USNM1676648</strain>
        <tissue evidence="8">Polyp</tissue>
    </source>
</reference>
<proteinExistence type="predicted"/>
<organism evidence="8 9">
    <name type="scientific">Desmophyllum pertusum</name>
    <dbReference type="NCBI Taxonomy" id="174260"/>
    <lineage>
        <taxon>Eukaryota</taxon>
        <taxon>Metazoa</taxon>
        <taxon>Cnidaria</taxon>
        <taxon>Anthozoa</taxon>
        <taxon>Hexacorallia</taxon>
        <taxon>Scleractinia</taxon>
        <taxon>Caryophylliina</taxon>
        <taxon>Caryophylliidae</taxon>
        <taxon>Desmophyllum</taxon>
    </lineage>
</organism>
<sequence>MNATNNSLSSSKDACFHWHVIINDEYVVSDYFYTVLAIVINLLTCPFIILLNGLVIVAIKTKRRLQTPHNILLACLAATDLVVGIGAQPVFITEEIYVLVAGTSSLACSFYNLTQLVINYFYTVLAIVINLLTCPFIILLNGLVIVAIKTKRRLQTPHNILLACLAATDLVVGIGAQPVFIAEEIYVLVAGTSSLACFVL</sequence>
<evidence type="ECO:0000256" key="2">
    <source>
        <dbReference type="ARBA" id="ARBA00022475"/>
    </source>
</evidence>
<dbReference type="OrthoDB" id="5955857at2759"/>
<evidence type="ECO:0000259" key="7">
    <source>
        <dbReference type="PROSITE" id="PS50262"/>
    </source>
</evidence>
<keyword evidence="2" id="KW-1003">Cell membrane</keyword>
<evidence type="ECO:0000256" key="3">
    <source>
        <dbReference type="ARBA" id="ARBA00022692"/>
    </source>
</evidence>
<feature type="transmembrane region" description="Helical" evidence="6">
    <location>
        <begin position="160"/>
        <end position="181"/>
    </location>
</feature>
<name>A0A9W9Z6A1_9CNID</name>
<protein>
    <recommendedName>
        <fullName evidence="7">G-protein coupled receptors family 1 profile domain-containing protein</fullName>
    </recommendedName>
</protein>
<dbReference type="Gene3D" id="1.20.1070.10">
    <property type="entry name" value="Rhodopsin 7-helix transmembrane proteins"/>
    <property type="match status" value="2"/>
</dbReference>
<comment type="subcellular location">
    <subcellularLocation>
        <location evidence="1">Cell membrane</location>
        <topology evidence="1">Multi-pass membrane protein</topology>
    </subcellularLocation>
</comment>
<dbReference type="GO" id="GO:0005886">
    <property type="term" value="C:plasma membrane"/>
    <property type="evidence" value="ECO:0007669"/>
    <property type="project" value="UniProtKB-SubCell"/>
</dbReference>
<dbReference type="SUPFAM" id="SSF81321">
    <property type="entry name" value="Family A G protein-coupled receptor-like"/>
    <property type="match status" value="2"/>
</dbReference>
<evidence type="ECO:0000256" key="1">
    <source>
        <dbReference type="ARBA" id="ARBA00004651"/>
    </source>
</evidence>
<feature type="transmembrane region" description="Helical" evidence="6">
    <location>
        <begin position="71"/>
        <end position="92"/>
    </location>
</feature>
<dbReference type="EMBL" id="MU826522">
    <property type="protein sequence ID" value="KAJ7375725.1"/>
    <property type="molecule type" value="Genomic_DNA"/>
</dbReference>
<keyword evidence="4 6" id="KW-1133">Transmembrane helix</keyword>
<keyword evidence="3 6" id="KW-0812">Transmembrane</keyword>
<keyword evidence="5 6" id="KW-0472">Membrane</keyword>
<feature type="domain" description="G-protein coupled receptors family 1 profile" evidence="7">
    <location>
        <begin position="51"/>
        <end position="131"/>
    </location>
</feature>
<evidence type="ECO:0000313" key="9">
    <source>
        <dbReference type="Proteomes" id="UP001163046"/>
    </source>
</evidence>
<dbReference type="InterPro" id="IPR000276">
    <property type="entry name" value="GPCR_Rhodpsn"/>
</dbReference>
<evidence type="ECO:0000256" key="4">
    <source>
        <dbReference type="ARBA" id="ARBA00022989"/>
    </source>
</evidence>
<dbReference type="AlphaFoldDB" id="A0A9W9Z6A1"/>